<dbReference type="RefSeq" id="WP_069937725.1">
    <property type="nucleotide sequence ID" value="NZ_MAMP01000012.1"/>
</dbReference>
<dbReference type="InterPro" id="IPR000182">
    <property type="entry name" value="GNAT_dom"/>
</dbReference>
<evidence type="ECO:0000313" key="3">
    <source>
        <dbReference type="Proteomes" id="UP000095658"/>
    </source>
</evidence>
<keyword evidence="2" id="KW-0808">Transferase</keyword>
<evidence type="ECO:0000259" key="1">
    <source>
        <dbReference type="PROSITE" id="PS51186"/>
    </source>
</evidence>
<reference evidence="2 3" key="1">
    <citation type="submission" date="2016-06" db="EMBL/GenBank/DDBJ databases">
        <title>Domibacillus iocasae genome sequencing.</title>
        <authorList>
            <person name="Verma A."/>
            <person name="Pal Y."/>
            <person name="Ojha A.K."/>
            <person name="Krishnamurthi S."/>
        </authorList>
    </citation>
    <scope>NUCLEOTIDE SEQUENCE [LARGE SCALE GENOMIC DNA]</scope>
    <source>
        <strain evidence="2 3">DSM 29979</strain>
    </source>
</reference>
<dbReference type="Pfam" id="PF00583">
    <property type="entry name" value="Acetyltransf_1"/>
    <property type="match status" value="1"/>
</dbReference>
<dbReference type="OrthoDB" id="9811121at2"/>
<dbReference type="Gene3D" id="3.40.630.30">
    <property type="match status" value="1"/>
</dbReference>
<gene>
    <name evidence="2" type="ORF">BA724_02680</name>
</gene>
<dbReference type="InterPro" id="IPR016181">
    <property type="entry name" value="Acyl_CoA_acyltransferase"/>
</dbReference>
<dbReference type="AlphaFoldDB" id="A0A1E7DSR4"/>
<name>A0A1E7DSR4_9BACI</name>
<dbReference type="GO" id="GO:0016747">
    <property type="term" value="F:acyltransferase activity, transferring groups other than amino-acyl groups"/>
    <property type="evidence" value="ECO:0007669"/>
    <property type="project" value="InterPro"/>
</dbReference>
<comment type="caution">
    <text evidence="2">The sequence shown here is derived from an EMBL/GenBank/DDBJ whole genome shotgun (WGS) entry which is preliminary data.</text>
</comment>
<protein>
    <submittedName>
        <fullName evidence="2">Acetyltransferase</fullName>
    </submittedName>
</protein>
<feature type="domain" description="N-acetyltransferase" evidence="1">
    <location>
        <begin position="18"/>
        <end position="218"/>
    </location>
</feature>
<evidence type="ECO:0000313" key="2">
    <source>
        <dbReference type="EMBL" id="OES45728.1"/>
    </source>
</evidence>
<keyword evidence="3" id="KW-1185">Reference proteome</keyword>
<dbReference type="PROSITE" id="PS51186">
    <property type="entry name" value="GNAT"/>
    <property type="match status" value="1"/>
</dbReference>
<sequence>MTYYQEYFAFQGEKPVKAIVRNYTEQDFDGLINVQKAAFPPPFPQELLWDKNQLDHHVKLFPEGALCIEINGEIAGSITTLIVQYETGNTHSWEEITDNGFIRTHDPNGNTLYVVDICVKPAFRKLGLAKKMVQAMYETVVHLNLDRLLGGGRMPGYYKYANKLTPEQYIQKVTEGEISDPVITFLMRAGRVPVDVMQDYLEDAESKNYAALMEWKNPFKNS</sequence>
<proteinExistence type="predicted"/>
<dbReference type="EMBL" id="MAMP01000012">
    <property type="protein sequence ID" value="OES45728.1"/>
    <property type="molecule type" value="Genomic_DNA"/>
</dbReference>
<accession>A0A1E7DSR4</accession>
<organism evidence="2 3">
    <name type="scientific">Domibacillus iocasae</name>
    <dbReference type="NCBI Taxonomy" id="1714016"/>
    <lineage>
        <taxon>Bacteria</taxon>
        <taxon>Bacillati</taxon>
        <taxon>Bacillota</taxon>
        <taxon>Bacilli</taxon>
        <taxon>Bacillales</taxon>
        <taxon>Bacillaceae</taxon>
        <taxon>Domibacillus</taxon>
    </lineage>
</organism>
<dbReference type="STRING" id="1714016.BA724_02680"/>
<dbReference type="Proteomes" id="UP000095658">
    <property type="component" value="Unassembled WGS sequence"/>
</dbReference>
<dbReference type="SUPFAM" id="SSF55729">
    <property type="entry name" value="Acyl-CoA N-acyltransferases (Nat)"/>
    <property type="match status" value="1"/>
</dbReference>
<dbReference type="CDD" id="cd04301">
    <property type="entry name" value="NAT_SF"/>
    <property type="match status" value="1"/>
</dbReference>